<reference evidence="10" key="1">
    <citation type="submission" date="2024-01" db="EMBL/GenBank/DDBJ databases">
        <title>GRCr8: a new rat reference genome assembly contstructed from accurate long reads and long range scaffolding.</title>
        <authorList>
            <person name="Doris P.A."/>
            <person name="Kalbfleisch T."/>
            <person name="Li K."/>
            <person name="Howe K."/>
            <person name="Wood J."/>
        </authorList>
    </citation>
    <scope>NUCLEOTIDE SEQUENCE [LARGE SCALE GENOMIC DNA]</scope>
    <source>
        <strain evidence="10">Brown Norway</strain>
    </source>
</reference>
<keyword evidence="3" id="KW-0812">Transmembrane</keyword>
<comment type="subcellular location">
    <subcellularLocation>
        <location evidence="1">Membrane</location>
        <topology evidence="1">Single-pass type I membrane protein</topology>
    </subcellularLocation>
</comment>
<feature type="signal peptide" evidence="9">
    <location>
        <begin position="1"/>
        <end position="17"/>
    </location>
</feature>
<evidence type="ECO:0000256" key="8">
    <source>
        <dbReference type="SAM" id="MobiDB-lite"/>
    </source>
</evidence>
<dbReference type="InterPro" id="IPR036179">
    <property type="entry name" value="Ig-like_dom_sf"/>
</dbReference>
<keyword evidence="7" id="KW-0325">Glycoprotein</keyword>
<keyword evidence="11" id="KW-1185">Reference proteome</keyword>
<dbReference type="PANTHER" id="PTHR32178:SF8">
    <property type="entry name" value="PROTEIN FAM187B"/>
    <property type="match status" value="1"/>
</dbReference>
<reference evidence="10" key="3">
    <citation type="submission" date="2025-09" db="UniProtKB">
        <authorList>
            <consortium name="Ensembl"/>
        </authorList>
    </citation>
    <scope>IDENTIFICATION</scope>
    <source>
        <strain evidence="10">Brown Norway</strain>
    </source>
</reference>
<dbReference type="InterPro" id="IPR039311">
    <property type="entry name" value="FAM187A/B"/>
</dbReference>
<evidence type="ECO:0000313" key="11">
    <source>
        <dbReference type="Proteomes" id="UP000002494"/>
    </source>
</evidence>
<dbReference type="GeneTree" id="ENSGT00530000063991"/>
<feature type="chain" id="PRO_5046020238" evidence="9">
    <location>
        <begin position="18"/>
        <end position="423"/>
    </location>
</feature>
<sequence length="423" mass="47855">MLATLWLVGLSLPMLWAQKLINCPYKNVCQYALLSGNDVILQCNYPKALWYFSSSLEDKLSLVNSMPDVKVLSGSDLQLSNPKPSQTGLYRCLDDHKARVVEYEIDFQDIALLHITHKDLGQKPMGNESMNLGGKVLVFTRWDPWQHCNRCQKPGERKRLGYCYVEEPLEKPMPCWLYMREEKVTDNRLRPELQIQACQVPCDTATETKQPYFVFDLYQLDKPNNHAPLKCPLASIYRPVHWEVNDNPLTWQDQLSGQEINTVMDLHSGGQHLKVFQPATYRCFVAQELIAQFNPTPSACQLEAEGQAKAQGPWRSRIQPGRWRTPGRKTILPETTGGTLVTDLHRALRAMKTELLIARGVIPTLDSLAQMSQPDAGFVQSETETESLRPGCSPNERPTHLRTLGKPASQGSACQAWKSCASF</sequence>
<keyword evidence="5" id="KW-1133">Transmembrane helix</keyword>
<evidence type="ECO:0000256" key="1">
    <source>
        <dbReference type="ARBA" id="ARBA00004479"/>
    </source>
</evidence>
<evidence type="ECO:0000256" key="7">
    <source>
        <dbReference type="ARBA" id="ARBA00023180"/>
    </source>
</evidence>
<protein>
    <submittedName>
        <fullName evidence="10">Family with sequence similarity 187, member B</fullName>
    </submittedName>
</protein>
<dbReference type="Ensembl" id="ENSRNOT00000168667.1">
    <property type="protein sequence ID" value="ENSRNOP00000102666.1"/>
    <property type="gene ID" value="ENSRNOG00000021060.9"/>
</dbReference>
<dbReference type="RGD" id="1597448">
    <property type="gene designation" value="Fam187b"/>
</dbReference>
<feature type="region of interest" description="Disordered" evidence="8">
    <location>
        <begin position="311"/>
        <end position="335"/>
    </location>
</feature>
<reference evidence="10" key="2">
    <citation type="submission" date="2025-08" db="UniProtKB">
        <authorList>
            <consortium name="Ensembl"/>
        </authorList>
    </citation>
    <scope>IDENTIFICATION</scope>
    <source>
        <strain evidence="10">Brown Norway</strain>
    </source>
</reference>
<evidence type="ECO:0000256" key="4">
    <source>
        <dbReference type="ARBA" id="ARBA00022729"/>
    </source>
</evidence>
<evidence type="ECO:0000313" key="10">
    <source>
        <dbReference type="Ensembl" id="ENSRNOP00000102666.1"/>
    </source>
</evidence>
<accession>A0ABK0LBE5</accession>
<proteinExistence type="inferred from homology"/>
<dbReference type="Proteomes" id="UP000002494">
    <property type="component" value="Chromosome 1"/>
</dbReference>
<comment type="similarity">
    <text evidence="2">Belongs to the FAM187 family.</text>
</comment>
<dbReference type="SUPFAM" id="SSF48726">
    <property type="entry name" value="Immunoglobulin"/>
    <property type="match status" value="1"/>
</dbReference>
<evidence type="ECO:0000256" key="9">
    <source>
        <dbReference type="SAM" id="SignalP"/>
    </source>
</evidence>
<keyword evidence="6" id="KW-0472">Membrane</keyword>
<evidence type="ECO:0000256" key="3">
    <source>
        <dbReference type="ARBA" id="ARBA00022692"/>
    </source>
</evidence>
<organism evidence="10 11">
    <name type="scientific">Rattus norvegicus</name>
    <name type="common">Rat</name>
    <dbReference type="NCBI Taxonomy" id="10116"/>
    <lineage>
        <taxon>Eukaryota</taxon>
        <taxon>Metazoa</taxon>
        <taxon>Chordata</taxon>
        <taxon>Craniata</taxon>
        <taxon>Vertebrata</taxon>
        <taxon>Euteleostomi</taxon>
        <taxon>Mammalia</taxon>
        <taxon>Eutheria</taxon>
        <taxon>Euarchontoglires</taxon>
        <taxon>Glires</taxon>
        <taxon>Rodentia</taxon>
        <taxon>Myomorpha</taxon>
        <taxon>Muroidea</taxon>
        <taxon>Muridae</taxon>
        <taxon>Murinae</taxon>
        <taxon>Rattus</taxon>
    </lineage>
</organism>
<evidence type="ECO:0000256" key="2">
    <source>
        <dbReference type="ARBA" id="ARBA00008727"/>
    </source>
</evidence>
<keyword evidence="4 9" id="KW-0732">Signal</keyword>
<evidence type="ECO:0000256" key="5">
    <source>
        <dbReference type="ARBA" id="ARBA00022989"/>
    </source>
</evidence>
<gene>
    <name evidence="10" type="primary">Fam187b</name>
</gene>
<dbReference type="PANTHER" id="PTHR32178">
    <property type="entry name" value="FAM187"/>
    <property type="match status" value="1"/>
</dbReference>
<evidence type="ECO:0000256" key="6">
    <source>
        <dbReference type="ARBA" id="ARBA00023136"/>
    </source>
</evidence>
<name>A0ABK0LBE5_RAT</name>